<dbReference type="InterPro" id="IPR011701">
    <property type="entry name" value="MFS"/>
</dbReference>
<dbReference type="EMBL" id="LC386909">
    <property type="protein sequence ID" value="BBE36450.1"/>
    <property type="molecule type" value="Genomic_DNA"/>
</dbReference>
<evidence type="ECO:0000256" key="4">
    <source>
        <dbReference type="ARBA" id="ARBA00022692"/>
    </source>
</evidence>
<dbReference type="PANTHER" id="PTHR42718:SF49">
    <property type="entry name" value="EXPORT PROTEIN"/>
    <property type="match status" value="1"/>
</dbReference>
<dbReference type="Gene3D" id="1.20.1720.10">
    <property type="entry name" value="Multidrug resistance protein D"/>
    <property type="match status" value="1"/>
</dbReference>
<dbReference type="PROSITE" id="PS50850">
    <property type="entry name" value="MFS"/>
    <property type="match status" value="1"/>
</dbReference>
<evidence type="ECO:0000256" key="7">
    <source>
        <dbReference type="ARBA" id="ARBA00023251"/>
    </source>
</evidence>
<feature type="transmembrane region" description="Helical" evidence="8">
    <location>
        <begin position="182"/>
        <end position="202"/>
    </location>
</feature>
<keyword evidence="4 8" id="KW-0812">Transmembrane</keyword>
<dbReference type="PANTHER" id="PTHR42718">
    <property type="entry name" value="MAJOR FACILITATOR SUPERFAMILY MULTIDRUG TRANSPORTER MFSC"/>
    <property type="match status" value="1"/>
</dbReference>
<dbReference type="PRINTS" id="PR01036">
    <property type="entry name" value="TCRTETB"/>
</dbReference>
<feature type="transmembrane region" description="Helical" evidence="8">
    <location>
        <begin position="347"/>
        <end position="366"/>
    </location>
</feature>
<keyword evidence="5 8" id="KW-1133">Transmembrane helix</keyword>
<gene>
    <name evidence="10" type="primary">idmB2</name>
</gene>
<evidence type="ECO:0000256" key="8">
    <source>
        <dbReference type="SAM" id="Phobius"/>
    </source>
</evidence>
<name>A0A3B8G520_9ACTN</name>
<dbReference type="AlphaFoldDB" id="A0A3B8G520"/>
<dbReference type="InterPro" id="IPR020846">
    <property type="entry name" value="MFS_dom"/>
</dbReference>
<feature type="transmembrane region" description="Helical" evidence="8">
    <location>
        <begin position="123"/>
        <end position="141"/>
    </location>
</feature>
<reference evidence="10" key="1">
    <citation type="journal article" date="2018" name="ACS Chem. Biol.">
        <title>Discovery of an Antibacterial Isoindolinone-Containing Tetracyclic Polyketide by Cryptic Gene Activation and Characterization of Its Biosynthetic Gene Cluster.</title>
        <authorList>
            <person name="Thong W.L."/>
            <person name="Shin-ya K."/>
            <person name="Nishiyama M."/>
            <person name="Kuzuyama T."/>
        </authorList>
    </citation>
    <scope>NUCLEOTIDE SEQUENCE</scope>
    <source>
        <strain evidence="10">SoC090715LN-16</strain>
    </source>
</reference>
<evidence type="ECO:0000256" key="2">
    <source>
        <dbReference type="ARBA" id="ARBA00022448"/>
    </source>
</evidence>
<feature type="transmembrane region" description="Helical" evidence="8">
    <location>
        <begin position="26"/>
        <end position="50"/>
    </location>
</feature>
<dbReference type="SUPFAM" id="SSF103473">
    <property type="entry name" value="MFS general substrate transporter"/>
    <property type="match status" value="1"/>
</dbReference>
<organism evidence="10">
    <name type="scientific">Streptomyces sp. SoC090715LN-16</name>
    <dbReference type="NCBI Taxonomy" id="1898658"/>
    <lineage>
        <taxon>Bacteria</taxon>
        <taxon>Bacillati</taxon>
        <taxon>Actinomycetota</taxon>
        <taxon>Actinomycetes</taxon>
        <taxon>Kitasatosporales</taxon>
        <taxon>Streptomycetaceae</taxon>
        <taxon>Streptomyces</taxon>
    </lineage>
</organism>
<keyword evidence="7" id="KW-0046">Antibiotic resistance</keyword>
<feature type="domain" description="Major facilitator superfamily (MFS) profile" evidence="9">
    <location>
        <begin position="28"/>
        <end position="472"/>
    </location>
</feature>
<comment type="subcellular location">
    <subcellularLocation>
        <location evidence="1">Cell membrane</location>
        <topology evidence="1">Multi-pass membrane protein</topology>
    </subcellularLocation>
</comment>
<feature type="transmembrane region" description="Helical" evidence="8">
    <location>
        <begin position="246"/>
        <end position="263"/>
    </location>
</feature>
<evidence type="ECO:0000256" key="6">
    <source>
        <dbReference type="ARBA" id="ARBA00023136"/>
    </source>
</evidence>
<feature type="transmembrane region" description="Helical" evidence="8">
    <location>
        <begin position="419"/>
        <end position="437"/>
    </location>
</feature>
<keyword evidence="2" id="KW-0813">Transport</keyword>
<dbReference type="InterPro" id="IPR036259">
    <property type="entry name" value="MFS_trans_sf"/>
</dbReference>
<sequence length="474" mass="50382">MEMKGAKFALGGRSSFRTPAPAKTDWWPLTAIGLAVFMLMLDATVVTVALPDMAKDLHADLTDLQWVMNAYTLAMSGLQLTSGSLADRLGRRRLFLVGVALFAVASLACGLATTAAVLIGARIVQGLAGALMFATTLALIGQCYTGRNRGVAFGVRGTIAGVAVVLGPLLGGALIAWLNWRWIFLVNLPVAVVTLALGWAKLPRRELLEKRRRMDVGGPVTLAATLTLLMFALLRGTEDGWSSTRIMLLFSGAAVSFVAFLLVERAHRDPMLDLSLFRIPSFTGTQIGSFAVQGSIFALFVYLSLYFQSVLGYSAMRAGLCFLAVVVPILIAGPLVGQFMDKLPRRLLVTGSLLLLGTGLVVMHGITPASDWKDVAPGMAMAGFACGIALPTLGSLAVEVADERRLGMASGVNNTVLQIGFAMGIAVYGAVLARYGTTRTDFIDGLNQLFLLAAAVAYGGALITFLLIRPRPRR</sequence>
<evidence type="ECO:0000313" key="10">
    <source>
        <dbReference type="EMBL" id="BBE36450.1"/>
    </source>
</evidence>
<keyword evidence="3" id="KW-1003">Cell membrane</keyword>
<feature type="transmembrane region" description="Helical" evidence="8">
    <location>
        <begin position="449"/>
        <end position="468"/>
    </location>
</feature>
<evidence type="ECO:0000256" key="5">
    <source>
        <dbReference type="ARBA" id="ARBA00022989"/>
    </source>
</evidence>
<dbReference type="InterPro" id="IPR004638">
    <property type="entry name" value="EmrB-like"/>
</dbReference>
<feature type="transmembrane region" description="Helical" evidence="8">
    <location>
        <begin position="214"/>
        <end position="234"/>
    </location>
</feature>
<proteinExistence type="predicted"/>
<evidence type="ECO:0000256" key="1">
    <source>
        <dbReference type="ARBA" id="ARBA00004651"/>
    </source>
</evidence>
<evidence type="ECO:0000256" key="3">
    <source>
        <dbReference type="ARBA" id="ARBA00022475"/>
    </source>
</evidence>
<feature type="transmembrane region" description="Helical" evidence="8">
    <location>
        <begin position="315"/>
        <end position="335"/>
    </location>
</feature>
<feature type="transmembrane region" description="Helical" evidence="8">
    <location>
        <begin position="284"/>
        <end position="303"/>
    </location>
</feature>
<protein>
    <submittedName>
        <fullName evidence="10">Transporter</fullName>
    </submittedName>
</protein>
<accession>A0A3B8G520</accession>
<keyword evidence="6 8" id="KW-0472">Membrane</keyword>
<dbReference type="Gene3D" id="1.20.1250.20">
    <property type="entry name" value="MFS general substrate transporter like domains"/>
    <property type="match status" value="1"/>
</dbReference>
<dbReference type="NCBIfam" id="TIGR00711">
    <property type="entry name" value="efflux_EmrB"/>
    <property type="match status" value="1"/>
</dbReference>
<dbReference type="GO" id="GO:0046677">
    <property type="term" value="P:response to antibiotic"/>
    <property type="evidence" value="ECO:0007669"/>
    <property type="project" value="UniProtKB-KW"/>
</dbReference>
<dbReference type="GO" id="GO:0005886">
    <property type="term" value="C:plasma membrane"/>
    <property type="evidence" value="ECO:0007669"/>
    <property type="project" value="UniProtKB-SubCell"/>
</dbReference>
<dbReference type="CDD" id="cd17321">
    <property type="entry name" value="MFS_MMR_MDR_like"/>
    <property type="match status" value="1"/>
</dbReference>
<dbReference type="GO" id="GO:0022857">
    <property type="term" value="F:transmembrane transporter activity"/>
    <property type="evidence" value="ECO:0007669"/>
    <property type="project" value="InterPro"/>
</dbReference>
<evidence type="ECO:0000259" key="9">
    <source>
        <dbReference type="PROSITE" id="PS50850"/>
    </source>
</evidence>
<feature type="transmembrane region" description="Helical" evidence="8">
    <location>
        <begin position="153"/>
        <end position="176"/>
    </location>
</feature>
<feature type="transmembrane region" description="Helical" evidence="8">
    <location>
        <begin position="378"/>
        <end position="398"/>
    </location>
</feature>
<feature type="transmembrane region" description="Helical" evidence="8">
    <location>
        <begin position="94"/>
        <end position="117"/>
    </location>
</feature>
<dbReference type="Pfam" id="PF07690">
    <property type="entry name" value="MFS_1"/>
    <property type="match status" value="1"/>
</dbReference>